<dbReference type="GO" id="GO:0006508">
    <property type="term" value="P:proteolysis"/>
    <property type="evidence" value="ECO:0007669"/>
    <property type="project" value="UniProtKB-KW"/>
</dbReference>
<evidence type="ECO:0000256" key="2">
    <source>
        <dbReference type="ARBA" id="ARBA00022670"/>
    </source>
</evidence>
<comment type="caution">
    <text evidence="7">The sequence shown here is derived from an EMBL/GenBank/DDBJ whole genome shotgun (WGS) entry which is preliminary data.</text>
</comment>
<accession>A0ABV9D8L3</accession>
<dbReference type="Pfam" id="PF13180">
    <property type="entry name" value="PDZ_2"/>
    <property type="match status" value="1"/>
</dbReference>
<evidence type="ECO:0000313" key="8">
    <source>
        <dbReference type="Proteomes" id="UP001595955"/>
    </source>
</evidence>
<feature type="compositionally biased region" description="Basic and acidic residues" evidence="4">
    <location>
        <begin position="1"/>
        <end position="10"/>
    </location>
</feature>
<dbReference type="InterPro" id="IPR036034">
    <property type="entry name" value="PDZ_sf"/>
</dbReference>
<protein>
    <submittedName>
        <fullName evidence="7">S1C family serine protease</fullName>
        <ecNumber evidence="7">3.4.21.-</ecNumber>
    </submittedName>
</protein>
<keyword evidence="2 7" id="KW-0645">Protease</keyword>
<proteinExistence type="inferred from homology"/>
<dbReference type="EC" id="3.4.21.-" evidence="7"/>
<dbReference type="InterPro" id="IPR001940">
    <property type="entry name" value="Peptidase_S1C"/>
</dbReference>
<dbReference type="PANTHER" id="PTHR43343">
    <property type="entry name" value="PEPTIDASE S12"/>
    <property type="match status" value="1"/>
</dbReference>
<keyword evidence="3 7" id="KW-0378">Hydrolase</keyword>
<dbReference type="Gene3D" id="2.40.10.10">
    <property type="entry name" value="Trypsin-like serine proteases"/>
    <property type="match status" value="2"/>
</dbReference>
<dbReference type="GO" id="GO:0008233">
    <property type="term" value="F:peptidase activity"/>
    <property type="evidence" value="ECO:0007669"/>
    <property type="project" value="UniProtKB-KW"/>
</dbReference>
<dbReference type="InterPro" id="IPR009003">
    <property type="entry name" value="Peptidase_S1_PA"/>
</dbReference>
<dbReference type="Pfam" id="PF13365">
    <property type="entry name" value="Trypsin_2"/>
    <property type="match status" value="1"/>
</dbReference>
<keyword evidence="5" id="KW-0472">Membrane</keyword>
<evidence type="ECO:0000256" key="4">
    <source>
        <dbReference type="SAM" id="MobiDB-lite"/>
    </source>
</evidence>
<dbReference type="Proteomes" id="UP001595955">
    <property type="component" value="Unassembled WGS sequence"/>
</dbReference>
<dbReference type="RefSeq" id="WP_241236881.1">
    <property type="nucleotide sequence ID" value="NZ_CP033325.1"/>
</dbReference>
<dbReference type="PRINTS" id="PR00834">
    <property type="entry name" value="PROTEASES2C"/>
</dbReference>
<dbReference type="Gene3D" id="2.30.42.10">
    <property type="match status" value="1"/>
</dbReference>
<evidence type="ECO:0000259" key="6">
    <source>
        <dbReference type="PROSITE" id="PS50106"/>
    </source>
</evidence>
<dbReference type="PROSITE" id="PS50106">
    <property type="entry name" value="PDZ"/>
    <property type="match status" value="1"/>
</dbReference>
<dbReference type="PANTHER" id="PTHR43343:SF3">
    <property type="entry name" value="PROTEASE DO-LIKE 8, CHLOROPLASTIC"/>
    <property type="match status" value="1"/>
</dbReference>
<dbReference type="SUPFAM" id="SSF50156">
    <property type="entry name" value="PDZ domain-like"/>
    <property type="match status" value="1"/>
</dbReference>
<gene>
    <name evidence="7" type="ORF">ACFO3F_03295</name>
</gene>
<dbReference type="InterPro" id="IPR043504">
    <property type="entry name" value="Peptidase_S1_PA_chymotrypsin"/>
</dbReference>
<feature type="transmembrane region" description="Helical" evidence="5">
    <location>
        <begin position="165"/>
        <end position="186"/>
    </location>
</feature>
<organism evidence="7 8">
    <name type="scientific">Georgenia faecalis</name>
    <dbReference type="NCBI Taxonomy" id="2483799"/>
    <lineage>
        <taxon>Bacteria</taxon>
        <taxon>Bacillati</taxon>
        <taxon>Actinomycetota</taxon>
        <taxon>Actinomycetes</taxon>
        <taxon>Micrococcales</taxon>
        <taxon>Bogoriellaceae</taxon>
        <taxon>Georgenia</taxon>
    </lineage>
</organism>
<dbReference type="SUPFAM" id="SSF50494">
    <property type="entry name" value="Trypsin-like serine proteases"/>
    <property type="match status" value="1"/>
</dbReference>
<reference evidence="8" key="1">
    <citation type="journal article" date="2019" name="Int. J. Syst. Evol. Microbiol.">
        <title>The Global Catalogue of Microorganisms (GCM) 10K type strain sequencing project: providing services to taxonomists for standard genome sequencing and annotation.</title>
        <authorList>
            <consortium name="The Broad Institute Genomics Platform"/>
            <consortium name="The Broad Institute Genome Sequencing Center for Infectious Disease"/>
            <person name="Wu L."/>
            <person name="Ma J."/>
        </authorList>
    </citation>
    <scope>NUCLEOTIDE SEQUENCE [LARGE SCALE GENOMIC DNA]</scope>
    <source>
        <strain evidence="8">JCM 3369</strain>
    </source>
</reference>
<name>A0ABV9D8L3_9MICO</name>
<evidence type="ECO:0000256" key="1">
    <source>
        <dbReference type="ARBA" id="ARBA00010541"/>
    </source>
</evidence>
<feature type="compositionally biased region" description="Low complexity" evidence="4">
    <location>
        <begin position="27"/>
        <end position="38"/>
    </location>
</feature>
<dbReference type="EMBL" id="JBHSGF010000002">
    <property type="protein sequence ID" value="MFC4554263.1"/>
    <property type="molecule type" value="Genomic_DNA"/>
</dbReference>
<feature type="domain" description="PDZ" evidence="6">
    <location>
        <begin position="424"/>
        <end position="501"/>
    </location>
</feature>
<evidence type="ECO:0000313" key="7">
    <source>
        <dbReference type="EMBL" id="MFC4554263.1"/>
    </source>
</evidence>
<dbReference type="InterPro" id="IPR001478">
    <property type="entry name" value="PDZ"/>
</dbReference>
<keyword evidence="5" id="KW-0812">Transmembrane</keyword>
<sequence>MTERPDDERWQGTGSPARPWWQAPDTRGAVPDADAPGARPGPGGPGAPSSAGMEYGAAPTPTPEPYHREDTRQTAALFVPPSPGPAGTPSAVGAPPMTAAMPSAPGAASTTAVPAFPGAPPMAPAPGSPPLAWSRPGWPAPDVAPAPVVAPAPLAAAAPRGRRRWTAFALVVLVAFLLGLVTGSVGERLLSAEPETLPPSGSGGGDRAPDSIAGIASTALESTVFIETRTATEGSSGSGMVLREDGYVVTNNHVIASAAEGDGQVLVTFSDGTEASAEIVGRTADYDLAVLRVDREGLTPLVLGDSDAVVVGDPVVAVGAPLGLEGTVTSGIVSALNRPVEAGGAGDSSFINAIQTDAAINPGNSGGPLVNDAGEVIGINTAIAQAAGQTTGNIGLGFAIPSNQVRRTAEQIIDTGTATYPVIGVALDTSYRGEGVQVLTDAAADTPAVTPDGPGAAAGIEPGDVITHIDDLPVTSAPELIVAIRARAPGETVVLTVRRGDDEREVEVVLGESAGD</sequence>
<keyword evidence="8" id="KW-1185">Reference proteome</keyword>
<evidence type="ECO:0000256" key="3">
    <source>
        <dbReference type="ARBA" id="ARBA00022801"/>
    </source>
</evidence>
<evidence type="ECO:0000256" key="5">
    <source>
        <dbReference type="SAM" id="Phobius"/>
    </source>
</evidence>
<dbReference type="SMART" id="SM00228">
    <property type="entry name" value="PDZ"/>
    <property type="match status" value="1"/>
</dbReference>
<feature type="region of interest" description="Disordered" evidence="4">
    <location>
        <begin position="1"/>
        <end position="68"/>
    </location>
</feature>
<keyword evidence="5" id="KW-1133">Transmembrane helix</keyword>
<dbReference type="CDD" id="cd06779">
    <property type="entry name" value="cpPDZ_Deg_HtrA-like"/>
    <property type="match status" value="1"/>
</dbReference>
<comment type="similarity">
    <text evidence="1">Belongs to the peptidase S1C family.</text>
</comment>
<dbReference type="InterPro" id="IPR051201">
    <property type="entry name" value="Chloro_Bact_Ser_Proteases"/>
</dbReference>